<dbReference type="Pfam" id="PF13365">
    <property type="entry name" value="Trypsin_2"/>
    <property type="match status" value="1"/>
</dbReference>
<evidence type="ECO:0000256" key="2">
    <source>
        <dbReference type="ARBA" id="ARBA00022670"/>
    </source>
</evidence>
<evidence type="ECO:0000256" key="1">
    <source>
        <dbReference type="ARBA" id="ARBA00010541"/>
    </source>
</evidence>
<keyword evidence="5" id="KW-0812">Transmembrane</keyword>
<dbReference type="RefSeq" id="WP_162370922.1">
    <property type="nucleotide sequence ID" value="NZ_JAAEEH010000030.1"/>
</dbReference>
<dbReference type="SMART" id="SM00228">
    <property type="entry name" value="PDZ"/>
    <property type="match status" value="1"/>
</dbReference>
<dbReference type="PROSITE" id="PS50106">
    <property type="entry name" value="PDZ"/>
    <property type="match status" value="1"/>
</dbReference>
<dbReference type="Gene3D" id="2.40.10.10">
    <property type="entry name" value="Trypsin-like serine proteases"/>
    <property type="match status" value="2"/>
</dbReference>
<dbReference type="EMBL" id="JAAEEH010000030">
    <property type="protein sequence ID" value="NDL68201.1"/>
    <property type="molecule type" value="Genomic_DNA"/>
</dbReference>
<keyword evidence="2" id="KW-0645">Protease</keyword>
<keyword evidence="5" id="KW-0472">Membrane</keyword>
<comment type="similarity">
    <text evidence="1">Belongs to the peptidase S1C family.</text>
</comment>
<reference evidence="7 8" key="1">
    <citation type="submission" date="2020-01" db="EMBL/GenBank/DDBJ databases">
        <title>Anaeroalcalibacter tamaniensis gen. nov., sp. nov., moderately halophilic strictly anaerobic fermenter bacterium from mud volcano of Taman peninsula.</title>
        <authorList>
            <person name="Frolova A."/>
            <person name="Merkel A.Y."/>
            <person name="Slobodkin A.I."/>
        </authorList>
    </citation>
    <scope>NUCLEOTIDE SEQUENCE [LARGE SCALE GENOMIC DNA]</scope>
    <source>
        <strain evidence="7 8">F-3ap</strain>
    </source>
</reference>
<dbReference type="SUPFAM" id="SSF50494">
    <property type="entry name" value="Trypsin-like serine proteases"/>
    <property type="match status" value="1"/>
</dbReference>
<dbReference type="InterPro" id="IPR001478">
    <property type="entry name" value="PDZ"/>
</dbReference>
<feature type="transmembrane region" description="Helical" evidence="5">
    <location>
        <begin position="57"/>
        <end position="80"/>
    </location>
</feature>
<keyword evidence="3" id="KW-0378">Hydrolase</keyword>
<evidence type="ECO:0000256" key="4">
    <source>
        <dbReference type="SAM" id="MobiDB-lite"/>
    </source>
</evidence>
<dbReference type="Pfam" id="PF13180">
    <property type="entry name" value="PDZ_2"/>
    <property type="match status" value="1"/>
</dbReference>
<dbReference type="InterPro" id="IPR043504">
    <property type="entry name" value="Peptidase_S1_PA_chymotrypsin"/>
</dbReference>
<keyword evidence="5" id="KW-1133">Transmembrane helix</keyword>
<dbReference type="AlphaFoldDB" id="A0A7X5HXA8"/>
<dbReference type="InterPro" id="IPR036034">
    <property type="entry name" value="PDZ_sf"/>
</dbReference>
<dbReference type="Gene3D" id="2.30.42.10">
    <property type="match status" value="1"/>
</dbReference>
<dbReference type="Proteomes" id="UP000461585">
    <property type="component" value="Unassembled WGS sequence"/>
</dbReference>
<dbReference type="InterPro" id="IPR051201">
    <property type="entry name" value="Chloro_Bact_Ser_Proteases"/>
</dbReference>
<evidence type="ECO:0000256" key="3">
    <source>
        <dbReference type="ARBA" id="ARBA00022801"/>
    </source>
</evidence>
<dbReference type="InterPro" id="IPR001940">
    <property type="entry name" value="Peptidase_S1C"/>
</dbReference>
<name>A0A7X5HXA8_9FIRM</name>
<sequence>MYNDPIEPERTTDGIADEPRDDSVVHTTTDGEWRTLPEAPPPAAPEPARFRWLRRTALFLLVLFLAGLTFGGGYVTAIYFREQVAQTVGGLLGYDLEETGSVSVNQVQPILTESSEGTPVTAIAKTVGPSVVTITSTFQNNRNPFLFESGRSSVGTGSGIIYSVDRDRVLIITNHHVIDGAASVAVSFNTEQDIQAKVIGFDSRIDLAVLSVSLEDLKSADASLADGITVAAFGDSDKVEVGELAVAIGNPMGKQFSNTITTGVVSAKNRQVFVDNDAVDFIQTDAAINPGNSGGALVNRYGEVIGINTAKYVDATVEGMGFAIPSNTALPVVEKIIETGGGQDTAYVLNADRPFLGVGISDINEGLYGETGMPFGVYVTSVYAGSAAETAGIQVGDVIYSLDNRRITSSERLFEALGSYKAGDKVTIGLVRSEEIMQVEATLTRYGDVVTD</sequence>
<protein>
    <submittedName>
        <fullName evidence="7">PDZ domain-containing protein</fullName>
    </submittedName>
</protein>
<evidence type="ECO:0000313" key="8">
    <source>
        <dbReference type="Proteomes" id="UP000461585"/>
    </source>
</evidence>
<feature type="domain" description="PDZ" evidence="6">
    <location>
        <begin position="345"/>
        <end position="434"/>
    </location>
</feature>
<dbReference type="SUPFAM" id="SSF50156">
    <property type="entry name" value="PDZ domain-like"/>
    <property type="match status" value="1"/>
</dbReference>
<feature type="region of interest" description="Disordered" evidence="4">
    <location>
        <begin position="1"/>
        <end position="44"/>
    </location>
</feature>
<gene>
    <name evidence="7" type="ORF">GXN74_10655</name>
</gene>
<dbReference type="GO" id="GO:0004252">
    <property type="term" value="F:serine-type endopeptidase activity"/>
    <property type="evidence" value="ECO:0007669"/>
    <property type="project" value="InterPro"/>
</dbReference>
<dbReference type="GO" id="GO:0006508">
    <property type="term" value="P:proteolysis"/>
    <property type="evidence" value="ECO:0007669"/>
    <property type="project" value="UniProtKB-KW"/>
</dbReference>
<evidence type="ECO:0000256" key="5">
    <source>
        <dbReference type="SAM" id="Phobius"/>
    </source>
</evidence>
<evidence type="ECO:0000313" key="7">
    <source>
        <dbReference type="EMBL" id="NDL68201.1"/>
    </source>
</evidence>
<dbReference type="PANTHER" id="PTHR43343">
    <property type="entry name" value="PEPTIDASE S12"/>
    <property type="match status" value="1"/>
</dbReference>
<dbReference type="PANTHER" id="PTHR43343:SF3">
    <property type="entry name" value="PROTEASE DO-LIKE 8, CHLOROPLASTIC"/>
    <property type="match status" value="1"/>
</dbReference>
<dbReference type="PRINTS" id="PR00834">
    <property type="entry name" value="PROTEASES2C"/>
</dbReference>
<proteinExistence type="inferred from homology"/>
<organism evidence="7 8">
    <name type="scientific">Anaerotalea alkaliphila</name>
    <dbReference type="NCBI Taxonomy" id="2662126"/>
    <lineage>
        <taxon>Bacteria</taxon>
        <taxon>Bacillati</taxon>
        <taxon>Bacillota</taxon>
        <taxon>Clostridia</taxon>
        <taxon>Eubacteriales</taxon>
        <taxon>Anaerotalea</taxon>
    </lineage>
</organism>
<keyword evidence="8" id="KW-1185">Reference proteome</keyword>
<feature type="compositionally biased region" description="Basic and acidic residues" evidence="4">
    <location>
        <begin position="7"/>
        <end position="35"/>
    </location>
</feature>
<dbReference type="InterPro" id="IPR009003">
    <property type="entry name" value="Peptidase_S1_PA"/>
</dbReference>
<comment type="caution">
    <text evidence="7">The sequence shown here is derived from an EMBL/GenBank/DDBJ whole genome shotgun (WGS) entry which is preliminary data.</text>
</comment>
<accession>A0A7X5HXA8</accession>
<evidence type="ECO:0000259" key="6">
    <source>
        <dbReference type="PROSITE" id="PS50106"/>
    </source>
</evidence>